<accession>A0A1H8E0Y7</accession>
<evidence type="ECO:0000313" key="2">
    <source>
        <dbReference type="EMBL" id="SEN13239.1"/>
    </source>
</evidence>
<protein>
    <submittedName>
        <fullName evidence="2">Uncharacterized protein</fullName>
    </submittedName>
</protein>
<sequence length="77" mass="8379">MPRARHLNPAPPLNLTRRAERAPPGSHRVVGAKIALPLGADVTGDLPRVEERWVSFTVLTRIDGVDYSGVPTVEGRD</sequence>
<proteinExistence type="predicted"/>
<gene>
    <name evidence="2" type="ORF">SAMN05660976_06878</name>
</gene>
<dbReference type="Proteomes" id="UP000198953">
    <property type="component" value="Unassembled WGS sequence"/>
</dbReference>
<name>A0A1H8E0Y7_9ACTN</name>
<organism evidence="2 3">
    <name type="scientific">Nonomuraea pusilla</name>
    <dbReference type="NCBI Taxonomy" id="46177"/>
    <lineage>
        <taxon>Bacteria</taxon>
        <taxon>Bacillati</taxon>
        <taxon>Actinomycetota</taxon>
        <taxon>Actinomycetes</taxon>
        <taxon>Streptosporangiales</taxon>
        <taxon>Streptosporangiaceae</taxon>
        <taxon>Nonomuraea</taxon>
    </lineage>
</organism>
<evidence type="ECO:0000313" key="3">
    <source>
        <dbReference type="Proteomes" id="UP000198953"/>
    </source>
</evidence>
<keyword evidence="3" id="KW-1185">Reference proteome</keyword>
<feature type="region of interest" description="Disordered" evidence="1">
    <location>
        <begin position="1"/>
        <end position="26"/>
    </location>
</feature>
<dbReference type="AlphaFoldDB" id="A0A1H8E0Y7"/>
<dbReference type="EMBL" id="FOBF01000022">
    <property type="protein sequence ID" value="SEN13239.1"/>
    <property type="molecule type" value="Genomic_DNA"/>
</dbReference>
<evidence type="ECO:0000256" key="1">
    <source>
        <dbReference type="SAM" id="MobiDB-lite"/>
    </source>
</evidence>
<reference evidence="2 3" key="1">
    <citation type="submission" date="2016-10" db="EMBL/GenBank/DDBJ databases">
        <authorList>
            <person name="de Groot N.N."/>
        </authorList>
    </citation>
    <scope>NUCLEOTIDE SEQUENCE [LARGE SCALE GENOMIC DNA]</scope>
    <source>
        <strain evidence="2 3">DSM 43357</strain>
    </source>
</reference>